<organism evidence="1 2">
    <name type="scientific">Ruegeria marisrubri</name>
    <dbReference type="NCBI Taxonomy" id="1685379"/>
    <lineage>
        <taxon>Bacteria</taxon>
        <taxon>Pseudomonadati</taxon>
        <taxon>Pseudomonadota</taxon>
        <taxon>Alphaproteobacteria</taxon>
        <taxon>Rhodobacterales</taxon>
        <taxon>Roseobacteraceae</taxon>
        <taxon>Ruegeria</taxon>
    </lineage>
</organism>
<dbReference type="RefSeq" id="WP_068348660.1">
    <property type="nucleotide sequence ID" value="NZ_LQBQ01000035.1"/>
</dbReference>
<evidence type="ECO:0000313" key="2">
    <source>
        <dbReference type="Proteomes" id="UP000053791"/>
    </source>
</evidence>
<accession>A0A0X3TLH6</accession>
<dbReference type="Proteomes" id="UP000053791">
    <property type="component" value="Unassembled WGS sequence"/>
</dbReference>
<dbReference type="EMBL" id="LQBQ01000035">
    <property type="protein sequence ID" value="KUJ76583.1"/>
    <property type="molecule type" value="Genomic_DNA"/>
</dbReference>
<evidence type="ECO:0000313" key="1">
    <source>
        <dbReference type="EMBL" id="KUJ76583.1"/>
    </source>
</evidence>
<reference evidence="1 2" key="1">
    <citation type="submission" date="2015-12" db="EMBL/GenBank/DDBJ databases">
        <authorList>
            <person name="Shamseldin A."/>
            <person name="Moawad H."/>
            <person name="Abd El-Rahim W.M."/>
            <person name="Sadowsky M.J."/>
        </authorList>
    </citation>
    <scope>NUCLEOTIDE SEQUENCE [LARGE SCALE GENOMIC DNA]</scope>
    <source>
        <strain evidence="1 2">ZGT118</strain>
    </source>
</reference>
<sequence length="123" mass="13384">MVQRSFFAQDSESLIVASSSNSSIVDNPIINNSDTPDGTIFQYSAGTGATMTLNDTSRRNVFDDDRPSRHVITDGSGMVANGTQVESESINAADAAVLRTHLHTPAQARARSLAREFWAWKPR</sequence>
<gene>
    <name evidence="1" type="ORF">AVO45_12445</name>
</gene>
<dbReference type="OrthoDB" id="6305173at2"/>
<dbReference type="STRING" id="1685379.AVO45_12445"/>
<comment type="caution">
    <text evidence="1">The sequence shown here is derived from an EMBL/GenBank/DDBJ whole genome shotgun (WGS) entry which is preliminary data.</text>
</comment>
<name>A0A0X3TLH6_9RHOB</name>
<protein>
    <submittedName>
        <fullName evidence="1">Uncharacterized protein</fullName>
    </submittedName>
</protein>
<dbReference type="AlphaFoldDB" id="A0A0X3TLH6"/>
<proteinExistence type="predicted"/>
<keyword evidence="2" id="KW-1185">Reference proteome</keyword>